<organism evidence="6 7">
    <name type="scientific">Alteribacillus iranensis</name>
    <dbReference type="NCBI Taxonomy" id="930128"/>
    <lineage>
        <taxon>Bacteria</taxon>
        <taxon>Bacillati</taxon>
        <taxon>Bacillota</taxon>
        <taxon>Bacilli</taxon>
        <taxon>Bacillales</taxon>
        <taxon>Bacillaceae</taxon>
        <taxon>Alteribacillus</taxon>
    </lineage>
</organism>
<dbReference type="PANTHER" id="PTHR30404:SF0">
    <property type="entry name" value="N-ACETYLMURAMOYL-L-ALANINE AMIDASE AMIC"/>
    <property type="match status" value="1"/>
</dbReference>
<dbReference type="PANTHER" id="PTHR30404">
    <property type="entry name" value="N-ACETYLMURAMOYL-L-ALANINE AMIDASE"/>
    <property type="match status" value="1"/>
</dbReference>
<dbReference type="GO" id="GO:0071555">
    <property type="term" value="P:cell wall organization"/>
    <property type="evidence" value="ECO:0007669"/>
    <property type="project" value="UniProtKB-KW"/>
</dbReference>
<dbReference type="Proteomes" id="UP000199516">
    <property type="component" value="Unassembled WGS sequence"/>
</dbReference>
<feature type="domain" description="SH3b" evidence="5">
    <location>
        <begin position="229"/>
        <end position="296"/>
    </location>
</feature>
<evidence type="ECO:0000256" key="3">
    <source>
        <dbReference type="ARBA" id="ARBA00023316"/>
    </source>
</evidence>
<evidence type="ECO:0000313" key="6">
    <source>
        <dbReference type="EMBL" id="SFE92253.1"/>
    </source>
</evidence>
<accession>A0A1I2EHU9</accession>
<dbReference type="STRING" id="930128.SAMN05192532_1064"/>
<dbReference type="SUPFAM" id="SSF53187">
    <property type="entry name" value="Zn-dependent exopeptidases"/>
    <property type="match status" value="1"/>
</dbReference>
<evidence type="ECO:0000256" key="2">
    <source>
        <dbReference type="ARBA" id="ARBA00022801"/>
    </source>
</evidence>
<keyword evidence="2" id="KW-0378">Hydrolase</keyword>
<dbReference type="Pfam" id="PF00395">
    <property type="entry name" value="SLH"/>
    <property type="match status" value="3"/>
</dbReference>
<dbReference type="CDD" id="cd02696">
    <property type="entry name" value="MurNAc-LAA"/>
    <property type="match status" value="1"/>
</dbReference>
<feature type="domain" description="SLH" evidence="4">
    <location>
        <begin position="31"/>
        <end position="94"/>
    </location>
</feature>
<dbReference type="SMART" id="SM00287">
    <property type="entry name" value="SH3b"/>
    <property type="match status" value="2"/>
</dbReference>
<evidence type="ECO:0000259" key="4">
    <source>
        <dbReference type="PROSITE" id="PS51272"/>
    </source>
</evidence>
<protein>
    <submittedName>
        <fullName evidence="6">N-acetylmuramoyl-L-alanine amidase</fullName>
    </submittedName>
</protein>
<dbReference type="EMBL" id="FONT01000006">
    <property type="protein sequence ID" value="SFE92253.1"/>
    <property type="molecule type" value="Genomic_DNA"/>
</dbReference>
<dbReference type="InterPro" id="IPR036028">
    <property type="entry name" value="SH3-like_dom_sf"/>
</dbReference>
<dbReference type="PROSITE" id="PS51272">
    <property type="entry name" value="SLH"/>
    <property type="match status" value="3"/>
</dbReference>
<evidence type="ECO:0000256" key="1">
    <source>
        <dbReference type="ARBA" id="ARBA00022729"/>
    </source>
</evidence>
<name>A0A1I2EHU9_9BACI</name>
<dbReference type="GO" id="GO:0030288">
    <property type="term" value="C:outer membrane-bounded periplasmic space"/>
    <property type="evidence" value="ECO:0007669"/>
    <property type="project" value="TreeGrafter"/>
</dbReference>
<keyword evidence="1" id="KW-0732">Signal</keyword>
<dbReference type="RefSeq" id="WP_091662557.1">
    <property type="nucleotide sequence ID" value="NZ_FONT01000006.1"/>
</dbReference>
<dbReference type="GO" id="GO:0009253">
    <property type="term" value="P:peptidoglycan catabolic process"/>
    <property type="evidence" value="ECO:0007669"/>
    <property type="project" value="InterPro"/>
</dbReference>
<evidence type="ECO:0000259" key="5">
    <source>
        <dbReference type="PROSITE" id="PS51781"/>
    </source>
</evidence>
<dbReference type="SMART" id="SM00646">
    <property type="entry name" value="Ami_3"/>
    <property type="match status" value="1"/>
</dbReference>
<dbReference type="Pfam" id="PF08239">
    <property type="entry name" value="SH3_3"/>
    <property type="match status" value="2"/>
</dbReference>
<dbReference type="InterPro" id="IPR050695">
    <property type="entry name" value="N-acetylmuramoyl_amidase_3"/>
</dbReference>
<sequence length="551" mass="60303">MSFTKKISYVLLALTVILSVFPMLGVDKAEATDRFSDVSSNHWAAKEISFVADKGIATGDDSGKFRPDDSLTRAQASVMMTHALNTSGLDRTTPTFKDVSRDYWAYSRIERAAEMDIFKGKNGKFHPGDNIAKAQVAAIVARAFYGEDAEHHRGDVNFSDISNSFWAKGYIATLVDNNIIRDGGSFNPNESATRAELSAYIARAMNESLQVSGKDDSHSDEASNEDVASENVLFQGTVQASTPLNVRKGPSTDYSVINTLNNGKKVDVYGTEGNWYEVRVGGKKGYVHSNYVVRADDVQADTGKAEPIYTGKVTSSKLLVRSGPASSYDKVGSFSRGDTVKVYEETNGSWVLVKYKGEWAYTHSGHLEEAGMSGKTIVIDPGHGDHDPGAQANGLVEKTINLQVGLRVEKLLKDAGVDVVMTRRNDTFVTLSGRVAIAERANADSFVSIHANAASPAAEGAETFYNNNYQARESRKLAAAIQNRLVKDTGMKYRRVADARFYVIRNTTMPSTLIELGFLTNRGDANRMKQSGYYDKAARAVYNGIKDYYSE</sequence>
<dbReference type="GO" id="GO:0008745">
    <property type="term" value="F:N-acetylmuramoyl-L-alanine amidase activity"/>
    <property type="evidence" value="ECO:0007669"/>
    <property type="project" value="InterPro"/>
</dbReference>
<feature type="domain" description="SH3b" evidence="5">
    <location>
        <begin position="308"/>
        <end position="371"/>
    </location>
</feature>
<proteinExistence type="predicted"/>
<feature type="domain" description="SLH" evidence="4">
    <location>
        <begin position="154"/>
        <end position="215"/>
    </location>
</feature>
<reference evidence="6 7" key="1">
    <citation type="submission" date="2016-10" db="EMBL/GenBank/DDBJ databases">
        <authorList>
            <person name="de Groot N.N."/>
        </authorList>
    </citation>
    <scope>NUCLEOTIDE SEQUENCE [LARGE SCALE GENOMIC DNA]</scope>
    <source>
        <strain evidence="6 7">DSM 23995</strain>
    </source>
</reference>
<dbReference type="Gene3D" id="2.30.30.40">
    <property type="entry name" value="SH3 Domains"/>
    <property type="match status" value="2"/>
</dbReference>
<keyword evidence="3" id="KW-0961">Cell wall biogenesis/degradation</keyword>
<evidence type="ECO:0000313" key="7">
    <source>
        <dbReference type="Proteomes" id="UP000199516"/>
    </source>
</evidence>
<feature type="domain" description="SLH" evidence="4">
    <location>
        <begin position="95"/>
        <end position="150"/>
    </location>
</feature>
<dbReference type="PROSITE" id="PS51781">
    <property type="entry name" value="SH3B"/>
    <property type="match status" value="2"/>
</dbReference>
<dbReference type="OrthoDB" id="9806267at2"/>
<dbReference type="SUPFAM" id="SSF50044">
    <property type="entry name" value="SH3-domain"/>
    <property type="match status" value="1"/>
</dbReference>
<keyword evidence="7" id="KW-1185">Reference proteome</keyword>
<dbReference type="InterPro" id="IPR003646">
    <property type="entry name" value="SH3-like_bac-type"/>
</dbReference>
<dbReference type="Gene3D" id="3.40.630.40">
    <property type="entry name" value="Zn-dependent exopeptidases"/>
    <property type="match status" value="1"/>
</dbReference>
<dbReference type="AlphaFoldDB" id="A0A1I2EHU9"/>
<dbReference type="InterPro" id="IPR001119">
    <property type="entry name" value="SLH_dom"/>
</dbReference>
<gene>
    <name evidence="6" type="ORF">SAMN05192532_1064</name>
</gene>
<dbReference type="Pfam" id="PF01520">
    <property type="entry name" value="Amidase_3"/>
    <property type="match status" value="1"/>
</dbReference>
<dbReference type="InterPro" id="IPR002508">
    <property type="entry name" value="MurNAc-LAA_cat"/>
</dbReference>